<name>A0AAV3Q6B8_LITER</name>
<dbReference type="EMBL" id="BAABME010003420">
    <property type="protein sequence ID" value="GAA0158731.1"/>
    <property type="molecule type" value="Genomic_DNA"/>
</dbReference>
<feature type="compositionally biased region" description="Polar residues" evidence="1">
    <location>
        <begin position="1"/>
        <end position="10"/>
    </location>
</feature>
<sequence length="86" mass="10015">MSTSNVQCQRPQGRDAAKRSKDKSSKASKIEGVERVVECHDDYMTFRKKELERYEAMEAVGSMSLNDTKQWRQLSYVPKHEILYEA</sequence>
<dbReference type="Proteomes" id="UP001454036">
    <property type="component" value="Unassembled WGS sequence"/>
</dbReference>
<reference evidence="2 3" key="1">
    <citation type="submission" date="2024-01" db="EMBL/GenBank/DDBJ databases">
        <title>The complete chloroplast genome sequence of Lithospermum erythrorhizon: insights into the phylogenetic relationship among Boraginaceae species and the maternal lineages of purple gromwells.</title>
        <authorList>
            <person name="Okada T."/>
            <person name="Watanabe K."/>
        </authorList>
    </citation>
    <scope>NUCLEOTIDE SEQUENCE [LARGE SCALE GENOMIC DNA]</scope>
</reference>
<evidence type="ECO:0000313" key="3">
    <source>
        <dbReference type="Proteomes" id="UP001454036"/>
    </source>
</evidence>
<feature type="compositionally biased region" description="Basic and acidic residues" evidence="1">
    <location>
        <begin position="12"/>
        <end position="30"/>
    </location>
</feature>
<proteinExistence type="predicted"/>
<gene>
    <name evidence="2" type="ORF">LIER_15678</name>
</gene>
<accession>A0AAV3Q6B8</accession>
<dbReference type="AlphaFoldDB" id="A0AAV3Q6B8"/>
<keyword evidence="3" id="KW-1185">Reference proteome</keyword>
<feature type="region of interest" description="Disordered" evidence="1">
    <location>
        <begin position="1"/>
        <end position="30"/>
    </location>
</feature>
<comment type="caution">
    <text evidence="2">The sequence shown here is derived from an EMBL/GenBank/DDBJ whole genome shotgun (WGS) entry which is preliminary data.</text>
</comment>
<evidence type="ECO:0000313" key="2">
    <source>
        <dbReference type="EMBL" id="GAA0158731.1"/>
    </source>
</evidence>
<organism evidence="2 3">
    <name type="scientific">Lithospermum erythrorhizon</name>
    <name type="common">Purple gromwell</name>
    <name type="synonym">Lithospermum officinale var. erythrorhizon</name>
    <dbReference type="NCBI Taxonomy" id="34254"/>
    <lineage>
        <taxon>Eukaryota</taxon>
        <taxon>Viridiplantae</taxon>
        <taxon>Streptophyta</taxon>
        <taxon>Embryophyta</taxon>
        <taxon>Tracheophyta</taxon>
        <taxon>Spermatophyta</taxon>
        <taxon>Magnoliopsida</taxon>
        <taxon>eudicotyledons</taxon>
        <taxon>Gunneridae</taxon>
        <taxon>Pentapetalae</taxon>
        <taxon>asterids</taxon>
        <taxon>lamiids</taxon>
        <taxon>Boraginales</taxon>
        <taxon>Boraginaceae</taxon>
        <taxon>Boraginoideae</taxon>
        <taxon>Lithospermeae</taxon>
        <taxon>Lithospermum</taxon>
    </lineage>
</organism>
<evidence type="ECO:0000256" key="1">
    <source>
        <dbReference type="SAM" id="MobiDB-lite"/>
    </source>
</evidence>
<protein>
    <submittedName>
        <fullName evidence="2">Uncharacterized protein</fullName>
    </submittedName>
</protein>